<organism evidence="2 3">
    <name type="scientific">Anaeromyces robustus</name>
    <dbReference type="NCBI Taxonomy" id="1754192"/>
    <lineage>
        <taxon>Eukaryota</taxon>
        <taxon>Fungi</taxon>
        <taxon>Fungi incertae sedis</taxon>
        <taxon>Chytridiomycota</taxon>
        <taxon>Chytridiomycota incertae sedis</taxon>
        <taxon>Neocallimastigomycetes</taxon>
        <taxon>Neocallimastigales</taxon>
        <taxon>Neocallimastigaceae</taxon>
        <taxon>Anaeromyces</taxon>
    </lineage>
</organism>
<dbReference type="AlphaFoldDB" id="A0A1Y1X1H8"/>
<feature type="compositionally biased region" description="Basic and acidic residues" evidence="1">
    <location>
        <begin position="697"/>
        <end position="721"/>
    </location>
</feature>
<feature type="compositionally biased region" description="Acidic residues" evidence="1">
    <location>
        <begin position="737"/>
        <end position="752"/>
    </location>
</feature>
<dbReference type="Proteomes" id="UP000193944">
    <property type="component" value="Unassembled WGS sequence"/>
</dbReference>
<evidence type="ECO:0000313" key="3">
    <source>
        <dbReference type="Proteomes" id="UP000193944"/>
    </source>
</evidence>
<gene>
    <name evidence="2" type="ORF">BCR32DRAFT_300701</name>
</gene>
<evidence type="ECO:0000256" key="1">
    <source>
        <dbReference type="SAM" id="MobiDB-lite"/>
    </source>
</evidence>
<name>A0A1Y1X1H8_9FUNG</name>
<accession>A0A1Y1X1H8</accession>
<dbReference type="OrthoDB" id="10639562at2759"/>
<feature type="region of interest" description="Disordered" evidence="1">
    <location>
        <begin position="655"/>
        <end position="752"/>
    </location>
</feature>
<feature type="compositionally biased region" description="Basic and acidic residues" evidence="1">
    <location>
        <begin position="727"/>
        <end position="736"/>
    </location>
</feature>
<feature type="compositionally biased region" description="Basic and acidic residues" evidence="1">
    <location>
        <begin position="667"/>
        <end position="691"/>
    </location>
</feature>
<evidence type="ECO:0000313" key="2">
    <source>
        <dbReference type="EMBL" id="ORX79657.1"/>
    </source>
</evidence>
<dbReference type="EMBL" id="MCFG01000168">
    <property type="protein sequence ID" value="ORX79657.1"/>
    <property type="molecule type" value="Genomic_DNA"/>
</dbReference>
<keyword evidence="3" id="KW-1185">Reference proteome</keyword>
<sequence>MKKELIEIKVQNEIKLNVNEIDNSFKGKNIFLFKVKLNLYNVEVQFKIKLNYFNENCITKDSYTIQKYQQLFIFMETYEYKNWNFKRKEINDLNDRCKISYFQKFEIYKSYLIQNNMTDLISILLEDSIKTILKPKTLNFEYILVYLMNLINNQTNYSELPYAKKEIFKLIILNIERKKKVNIKNYNNNEAYTKIINIIENFKIKSDEDFFLPLQYFLLIFYHLNDQEKFKYIFQRIPQKKEVIKYIQKHKKIFSKLQAFNLQIIFENTNINKDFNFNDILNLASDYNEYIKFFCLNGDYILAEKPKIKFSEYPKPDENTEIDLLVQYIEILMEMSLDKKDLNYLKNQFSYLIDKLKMKDYYKLKALKEIHNKYNKNIMVNHIFSELDEVLHCTGKYFIENNRLNNLEIITFIQMDALKYYKCYENNYEFAYLIKYIDLDKVDEKFCNTFNRHKYDYEKLFKNHYAFFLDSITQNATKFSHLPILYHIFNIYNKPLSVKRIIDQLVETLIKNNLNKENKDIIELTQMISPLFKLISDNNNHGLNDLIRGIKKKFSEKEVNKIFIIILNNFSNQLNHAFIEKLIKNINNLTNDEFILYLNQLTNKKMQAHFLQKISNRFVSENEIFNQELSENVKLLFELIPMGYFKYYNKSKKIKKNKRNNKNNKKYKYEKNGSKKKDIAENENKDGKDDRDERDERDDKKDKKDKNDKNNKNERDDKDDKDNNDENEIRNKGKEKEEEEEEEEEESEYESEDENIFKNVKYIMNTVEVMSNIIKKLTNFDFSMELTKIIYHLNKDNNVKNRNNFKSRLYLISLGKRNYSNNLYNVVIRKVN</sequence>
<feature type="compositionally biased region" description="Basic residues" evidence="1">
    <location>
        <begin position="655"/>
        <end position="666"/>
    </location>
</feature>
<reference evidence="2 3" key="2">
    <citation type="submission" date="2016-08" db="EMBL/GenBank/DDBJ databases">
        <title>Pervasive Adenine N6-methylation of Active Genes in Fungi.</title>
        <authorList>
            <consortium name="DOE Joint Genome Institute"/>
            <person name="Mondo S.J."/>
            <person name="Dannebaum R.O."/>
            <person name="Kuo R.C."/>
            <person name="Labutti K."/>
            <person name="Haridas S."/>
            <person name="Kuo A."/>
            <person name="Salamov A."/>
            <person name="Ahrendt S.R."/>
            <person name="Lipzen A."/>
            <person name="Sullivan W."/>
            <person name="Andreopoulos W.B."/>
            <person name="Clum A."/>
            <person name="Lindquist E."/>
            <person name="Daum C."/>
            <person name="Ramamoorthy G.K."/>
            <person name="Gryganskyi A."/>
            <person name="Culley D."/>
            <person name="Magnuson J.K."/>
            <person name="James T.Y."/>
            <person name="O'Malley M.A."/>
            <person name="Stajich J.E."/>
            <person name="Spatafora J.W."/>
            <person name="Visel A."/>
            <person name="Grigoriev I.V."/>
        </authorList>
    </citation>
    <scope>NUCLEOTIDE SEQUENCE [LARGE SCALE GENOMIC DNA]</scope>
    <source>
        <strain evidence="2 3">S4</strain>
    </source>
</reference>
<comment type="caution">
    <text evidence="2">The sequence shown here is derived from an EMBL/GenBank/DDBJ whole genome shotgun (WGS) entry which is preliminary data.</text>
</comment>
<proteinExistence type="predicted"/>
<protein>
    <submittedName>
        <fullName evidence="2">Uncharacterized protein</fullName>
    </submittedName>
</protein>
<reference evidence="2 3" key="1">
    <citation type="submission" date="2016-08" db="EMBL/GenBank/DDBJ databases">
        <title>A Parts List for Fungal Cellulosomes Revealed by Comparative Genomics.</title>
        <authorList>
            <consortium name="DOE Joint Genome Institute"/>
            <person name="Haitjema C.H."/>
            <person name="Gilmore S.P."/>
            <person name="Henske J.K."/>
            <person name="Solomon K.V."/>
            <person name="De Groot R."/>
            <person name="Kuo A."/>
            <person name="Mondo S.J."/>
            <person name="Salamov A.A."/>
            <person name="Labutti K."/>
            <person name="Zhao Z."/>
            <person name="Chiniquy J."/>
            <person name="Barry K."/>
            <person name="Brewer H.M."/>
            <person name="Purvine S.O."/>
            <person name="Wright A.T."/>
            <person name="Boxma B."/>
            <person name="Van Alen T."/>
            <person name="Hackstein J.H."/>
            <person name="Baker S.E."/>
            <person name="Grigoriev I.V."/>
            <person name="O'Malley M.A."/>
        </authorList>
    </citation>
    <scope>NUCLEOTIDE SEQUENCE [LARGE SCALE GENOMIC DNA]</scope>
    <source>
        <strain evidence="2 3">S4</strain>
    </source>
</reference>